<evidence type="ECO:0000313" key="2">
    <source>
        <dbReference type="EMBL" id="RSK82414.1"/>
    </source>
</evidence>
<keyword evidence="1" id="KW-0472">Membrane</keyword>
<dbReference type="KEGG" id="papi:SG18_23550"/>
<feature type="transmembrane region" description="Helical" evidence="1">
    <location>
        <begin position="46"/>
        <end position="63"/>
    </location>
</feature>
<evidence type="ECO:0000313" key="5">
    <source>
        <dbReference type="Proteomes" id="UP000364291"/>
    </source>
</evidence>
<sequence>MNAKLFPHLLRFHPRLLIAIVIGVLAGLFVHIVVKGEFSPVTRTLIGWNAGAWSYLAMIWFMMVTAPKRSIERFAEQEDQSAAVVLTVVSLSAIASVAAIIHILASAKSGAPHQTSEHVLFAAATLIAGWFLVPTIYTLHYARLYFTDTESPYALAWPDRDCDPDYWDFLYFSFTIAVASQTADVALKSRRMRRATLAQAILSFFFNLAVLGLSINIGAGLLS</sequence>
<dbReference type="OrthoDB" id="64737at2"/>
<dbReference type="EMBL" id="CABPSX010000010">
    <property type="protein sequence ID" value="VVG73236.1"/>
    <property type="molecule type" value="Genomic_DNA"/>
</dbReference>
<feature type="transmembrane region" description="Helical" evidence="1">
    <location>
        <begin position="12"/>
        <end position="34"/>
    </location>
</feature>
<dbReference type="RefSeq" id="WP_042116648.1">
    <property type="nucleotide sequence ID" value="NZ_CABPSX010000010.1"/>
</dbReference>
<dbReference type="Proteomes" id="UP000270216">
    <property type="component" value="Unassembled WGS sequence"/>
</dbReference>
<dbReference type="Pfam" id="PF07077">
    <property type="entry name" value="DUF1345"/>
    <property type="match status" value="1"/>
</dbReference>
<reference evidence="2 4" key="1">
    <citation type="submission" date="2018-12" db="EMBL/GenBank/DDBJ databases">
        <title>Whole genome sequence of a Pandoraea apista isolate from a patient with cystic fibrosis.</title>
        <authorList>
            <person name="Kenna D.T."/>
            <person name="Turton J.F."/>
        </authorList>
    </citation>
    <scope>NUCLEOTIDE SEQUENCE [LARGE SCALE GENOMIC DNA]</scope>
    <source>
        <strain evidence="2 4">Pa13324</strain>
    </source>
</reference>
<dbReference type="AlphaFoldDB" id="A0A0B5FAN5"/>
<dbReference type="GeneID" id="47015380"/>
<dbReference type="EMBL" id="RWHX01000013">
    <property type="protein sequence ID" value="RSK82414.1"/>
    <property type="molecule type" value="Genomic_DNA"/>
</dbReference>
<evidence type="ECO:0000313" key="4">
    <source>
        <dbReference type="Proteomes" id="UP000270216"/>
    </source>
</evidence>
<keyword evidence="1" id="KW-0812">Transmembrane</keyword>
<evidence type="ECO:0000256" key="1">
    <source>
        <dbReference type="SAM" id="Phobius"/>
    </source>
</evidence>
<keyword evidence="4" id="KW-1185">Reference proteome</keyword>
<feature type="transmembrane region" description="Helical" evidence="1">
    <location>
        <begin position="83"/>
        <end position="107"/>
    </location>
</feature>
<dbReference type="InterPro" id="IPR009781">
    <property type="entry name" value="DUF1345"/>
</dbReference>
<proteinExistence type="predicted"/>
<protein>
    <submittedName>
        <fullName evidence="2">DUF1345 domain-containing protein</fullName>
    </submittedName>
    <submittedName>
        <fullName evidence="3">Membrane protein</fullName>
    </submittedName>
</protein>
<feature type="transmembrane region" description="Helical" evidence="1">
    <location>
        <begin position="199"/>
        <end position="222"/>
    </location>
</feature>
<gene>
    <name evidence="2" type="ORF">EJE83_09880</name>
    <name evidence="3" type="ORF">PAP18089_04239</name>
</gene>
<evidence type="ECO:0000313" key="3">
    <source>
        <dbReference type="EMBL" id="VVG73236.1"/>
    </source>
</evidence>
<reference evidence="3 5" key="2">
    <citation type="submission" date="2019-08" db="EMBL/GenBank/DDBJ databases">
        <authorList>
            <person name="Peeters C."/>
        </authorList>
    </citation>
    <scope>NUCLEOTIDE SEQUENCE [LARGE SCALE GENOMIC DNA]</scope>
    <source>
        <strain evidence="3 5">LMG 18089</strain>
    </source>
</reference>
<organism evidence="3 5">
    <name type="scientific">Pandoraea apista</name>
    <dbReference type="NCBI Taxonomy" id="93218"/>
    <lineage>
        <taxon>Bacteria</taxon>
        <taxon>Pseudomonadati</taxon>
        <taxon>Pseudomonadota</taxon>
        <taxon>Betaproteobacteria</taxon>
        <taxon>Burkholderiales</taxon>
        <taxon>Burkholderiaceae</taxon>
        <taxon>Pandoraea</taxon>
    </lineage>
</organism>
<feature type="transmembrane region" description="Helical" evidence="1">
    <location>
        <begin position="119"/>
        <end position="139"/>
    </location>
</feature>
<dbReference type="Proteomes" id="UP000364291">
    <property type="component" value="Unassembled WGS sequence"/>
</dbReference>
<accession>A0A0B5FAN5</accession>
<keyword evidence="1" id="KW-1133">Transmembrane helix</keyword>
<name>A0A0B5FAN5_9BURK</name>
<dbReference type="STRING" id="93218.XM39_23730"/>